<dbReference type="PANTHER" id="PTHR11742:SF89">
    <property type="entry name" value="ALPHA-1,2-MANNOSIDASE"/>
    <property type="match status" value="1"/>
</dbReference>
<dbReference type="EC" id="3.2.1.-" evidence="9"/>
<dbReference type="InterPro" id="IPR036026">
    <property type="entry name" value="Seven-hairpin_glycosidases"/>
</dbReference>
<dbReference type="SUPFAM" id="SSF48225">
    <property type="entry name" value="Seven-hairpin glycosidases"/>
    <property type="match status" value="1"/>
</dbReference>
<keyword evidence="11" id="KW-1185">Reference proteome</keyword>
<dbReference type="PRINTS" id="PR00747">
    <property type="entry name" value="GLYHDRLASE47"/>
</dbReference>
<protein>
    <recommendedName>
        <fullName evidence="9">alpha-1,2-Mannosidase</fullName>
        <ecNumber evidence="9">3.2.1.-</ecNumber>
    </recommendedName>
</protein>
<dbReference type="GO" id="GO:0005783">
    <property type="term" value="C:endoplasmic reticulum"/>
    <property type="evidence" value="ECO:0007669"/>
    <property type="project" value="TreeGrafter"/>
</dbReference>
<evidence type="ECO:0000256" key="8">
    <source>
        <dbReference type="PIRSR" id="PIRSR601382-3"/>
    </source>
</evidence>
<feature type="active site" evidence="6">
    <location>
        <position position="331"/>
    </location>
</feature>
<keyword evidence="7" id="KW-0106">Calcium</keyword>
<dbReference type="PANTHER" id="PTHR11742">
    <property type="entry name" value="MANNOSYL-OLIGOSACCHARIDE ALPHA-1,2-MANNOSIDASE-RELATED"/>
    <property type="match status" value="1"/>
</dbReference>
<dbReference type="GO" id="GO:0005509">
    <property type="term" value="F:calcium ion binding"/>
    <property type="evidence" value="ECO:0007669"/>
    <property type="project" value="InterPro"/>
</dbReference>
<gene>
    <name evidence="10" type="ORF">B0J11DRAFT_426489</name>
</gene>
<keyword evidence="9" id="KW-0326">Glycosidase</keyword>
<dbReference type="InterPro" id="IPR012341">
    <property type="entry name" value="6hp_glycosidase-like_sf"/>
</dbReference>
<feature type="disulfide bond" evidence="8">
    <location>
        <begin position="405"/>
        <end position="434"/>
    </location>
</feature>
<evidence type="ECO:0000256" key="3">
    <source>
        <dbReference type="ARBA" id="ARBA00007658"/>
    </source>
</evidence>
<keyword evidence="4 9" id="KW-0378">Hydrolase</keyword>
<dbReference type="GO" id="GO:0036503">
    <property type="term" value="P:ERAD pathway"/>
    <property type="evidence" value="ECO:0007669"/>
    <property type="project" value="UniProtKB-ARBA"/>
</dbReference>
<accession>A0A9P9IXL7</accession>
<dbReference type="AlphaFoldDB" id="A0A9P9IXL7"/>
<comment type="caution">
    <text evidence="10">The sequence shown here is derived from an EMBL/GenBank/DDBJ whole genome shotgun (WGS) entry which is preliminary data.</text>
</comment>
<dbReference type="GO" id="GO:0004571">
    <property type="term" value="F:mannosyl-oligosaccharide 1,2-alpha-mannosidase activity"/>
    <property type="evidence" value="ECO:0007669"/>
    <property type="project" value="InterPro"/>
</dbReference>
<sequence>MPPVRQIRWTALLAFIGLVLVIVHRSEIRILPSPLIIPHAQNICPHTSSPPHASTAKKGFNWKDVKTHYPVQQFAQIPARSGSSKEAPRIQYNFQNDEPALEGEIIRKRRQAAVKTAFKRAWKSYKERAWMKDELRPISGGSRETFGGWGATLVDSLDTLWIMDMKDEFEEAVNAVTQIDFKPNDSGEINMFETTIRYLGGLLSAYDITDCKDSRLLAKAVELGDMIYASFDTPNRMPVTRWSAKKAANGEEQPAAAHGIIAELASFSLEFTRLSQLTGDMRYYDAVTRVTSLLSSQQNNSLLPGLWPVGINVASQDLTTDSQFSLGAMADSAYEYLGKTYQLLRGTGAETQYEELYNYAMDTVIRNLLFRPMVPDQADILIPTNVRVNSDASVTQDHTAQHLSCFAGGMFALGGRLFKNDTYIDVGKRITDGCVWTYQNAPNGVMPELFSMATCPSFAPCAFDPATSQRHPGFASVFDARYILRPEAIESVFYMYRITGDGKYQDVAWSMFQAVDSRTRTRFANAAMRDVMITGEDGGGLEDSMESFWLAETLKYFYLVFCDEGVLGLDEWVFNTEAHAFRVG</sequence>
<evidence type="ECO:0000313" key="11">
    <source>
        <dbReference type="Proteomes" id="UP000700596"/>
    </source>
</evidence>
<evidence type="ECO:0000256" key="6">
    <source>
        <dbReference type="PIRSR" id="PIRSR601382-1"/>
    </source>
</evidence>
<organism evidence="10 11">
    <name type="scientific">Dendryphion nanum</name>
    <dbReference type="NCBI Taxonomy" id="256645"/>
    <lineage>
        <taxon>Eukaryota</taxon>
        <taxon>Fungi</taxon>
        <taxon>Dikarya</taxon>
        <taxon>Ascomycota</taxon>
        <taxon>Pezizomycotina</taxon>
        <taxon>Dothideomycetes</taxon>
        <taxon>Pleosporomycetidae</taxon>
        <taxon>Pleosporales</taxon>
        <taxon>Torulaceae</taxon>
        <taxon>Dendryphion</taxon>
    </lineage>
</organism>
<dbReference type="FunFam" id="1.50.10.10:FF:000037">
    <property type="entry name" value="alpha-1,2-Mannosidase"/>
    <property type="match status" value="1"/>
</dbReference>
<evidence type="ECO:0000313" key="10">
    <source>
        <dbReference type="EMBL" id="KAH7135976.1"/>
    </source>
</evidence>
<proteinExistence type="inferred from homology"/>
<evidence type="ECO:0000256" key="7">
    <source>
        <dbReference type="PIRSR" id="PIRSR601382-2"/>
    </source>
</evidence>
<dbReference type="InterPro" id="IPR001382">
    <property type="entry name" value="Glyco_hydro_47"/>
</dbReference>
<dbReference type="GO" id="GO:0005975">
    <property type="term" value="P:carbohydrate metabolic process"/>
    <property type="evidence" value="ECO:0007669"/>
    <property type="project" value="InterPro"/>
</dbReference>
<comment type="similarity">
    <text evidence="3 9">Belongs to the glycosyl hydrolase 47 family.</text>
</comment>
<feature type="active site" description="Proton donor" evidence="6">
    <location>
        <position position="448"/>
    </location>
</feature>
<keyword evidence="5 8" id="KW-1015">Disulfide bond</keyword>
<evidence type="ECO:0000256" key="2">
    <source>
        <dbReference type="ARBA" id="ARBA00004922"/>
    </source>
</evidence>
<evidence type="ECO:0000256" key="1">
    <source>
        <dbReference type="ARBA" id="ARBA00001913"/>
    </source>
</evidence>
<dbReference type="Proteomes" id="UP000700596">
    <property type="component" value="Unassembled WGS sequence"/>
</dbReference>
<name>A0A9P9IXL7_9PLEO</name>
<evidence type="ECO:0000256" key="4">
    <source>
        <dbReference type="ARBA" id="ARBA00022801"/>
    </source>
</evidence>
<dbReference type="Gene3D" id="1.50.10.10">
    <property type="match status" value="1"/>
</dbReference>
<dbReference type="Pfam" id="PF01532">
    <property type="entry name" value="Glyco_hydro_47"/>
    <property type="match status" value="1"/>
</dbReference>
<dbReference type="InterPro" id="IPR050749">
    <property type="entry name" value="Glycosyl_Hydrolase_47"/>
</dbReference>
<feature type="active site" description="Proton donor" evidence="6">
    <location>
        <position position="193"/>
    </location>
</feature>
<comment type="cofactor">
    <cofactor evidence="1 7">
        <name>Ca(2+)</name>
        <dbReference type="ChEBI" id="CHEBI:29108"/>
    </cofactor>
</comment>
<feature type="active site" evidence="6">
    <location>
        <position position="487"/>
    </location>
</feature>
<evidence type="ECO:0000256" key="9">
    <source>
        <dbReference type="RuleBase" id="RU361193"/>
    </source>
</evidence>
<reference evidence="10" key="1">
    <citation type="journal article" date="2021" name="Nat. Commun.">
        <title>Genetic determinants of endophytism in the Arabidopsis root mycobiome.</title>
        <authorList>
            <person name="Mesny F."/>
            <person name="Miyauchi S."/>
            <person name="Thiergart T."/>
            <person name="Pickel B."/>
            <person name="Atanasova L."/>
            <person name="Karlsson M."/>
            <person name="Huettel B."/>
            <person name="Barry K.W."/>
            <person name="Haridas S."/>
            <person name="Chen C."/>
            <person name="Bauer D."/>
            <person name="Andreopoulos W."/>
            <person name="Pangilinan J."/>
            <person name="LaButti K."/>
            <person name="Riley R."/>
            <person name="Lipzen A."/>
            <person name="Clum A."/>
            <person name="Drula E."/>
            <person name="Henrissat B."/>
            <person name="Kohler A."/>
            <person name="Grigoriev I.V."/>
            <person name="Martin F.M."/>
            <person name="Hacquard S."/>
        </authorList>
    </citation>
    <scope>NUCLEOTIDE SEQUENCE</scope>
    <source>
        <strain evidence="10">MPI-CAGE-CH-0243</strain>
    </source>
</reference>
<dbReference type="EMBL" id="JAGMWT010000002">
    <property type="protein sequence ID" value="KAH7135976.1"/>
    <property type="molecule type" value="Genomic_DNA"/>
</dbReference>
<comment type="pathway">
    <text evidence="2">Protein modification; protein glycosylation.</text>
</comment>
<dbReference type="OrthoDB" id="8118055at2759"/>
<feature type="binding site" evidence="7">
    <location>
        <position position="576"/>
    </location>
    <ligand>
        <name>Ca(2+)</name>
        <dbReference type="ChEBI" id="CHEBI:29108"/>
    </ligand>
</feature>
<keyword evidence="7" id="KW-0479">Metal-binding</keyword>
<evidence type="ECO:0000256" key="5">
    <source>
        <dbReference type="ARBA" id="ARBA00023157"/>
    </source>
</evidence>
<dbReference type="GO" id="GO:0016020">
    <property type="term" value="C:membrane"/>
    <property type="evidence" value="ECO:0007669"/>
    <property type="project" value="InterPro"/>
</dbReference>